<dbReference type="PANTHER" id="PTHR44591">
    <property type="entry name" value="STRESS RESPONSE REGULATOR PROTEIN 1"/>
    <property type="match status" value="1"/>
</dbReference>
<reference evidence="5" key="1">
    <citation type="submission" date="2015-11" db="EMBL/GenBank/DDBJ databases">
        <title>Draft Genome Sequence of the Radioresistant Bacterium Deinococcus grandis, Isolated from Freshwater Fish in Japan.</title>
        <authorList>
            <person name="Satoh K."/>
            <person name="Onodera T."/>
            <person name="Omoso K."/>
            <person name="Takeda-Yano K."/>
            <person name="Katayama T."/>
            <person name="Oono Y."/>
            <person name="Narumi I."/>
        </authorList>
    </citation>
    <scope>NUCLEOTIDE SEQUENCE [LARGE SCALE GENOMIC DNA]</scope>
    <source>
        <strain evidence="5">ATCC 43672</strain>
    </source>
</reference>
<comment type="caution">
    <text evidence="4">The sequence shown here is derived from an EMBL/GenBank/DDBJ whole genome shotgun (WGS) entry which is preliminary data.</text>
</comment>
<dbReference type="Gene3D" id="3.40.50.2300">
    <property type="match status" value="1"/>
</dbReference>
<dbReference type="PROSITE" id="PS50110">
    <property type="entry name" value="RESPONSE_REGULATORY"/>
    <property type="match status" value="1"/>
</dbReference>
<sequence length="125" mass="13844">MPKKILIVDDHADLRKLIRLTLLGPDYQLQEAASGDEALTRTREWRPDLLILDVMMPGSLNGFQVCETLKADPDLRGTAVMLVTARAQKSDLQEGVAVGADAYLVKPFSPMELLERVGTLLDRRG</sequence>
<dbReference type="SUPFAM" id="SSF52172">
    <property type="entry name" value="CheY-like"/>
    <property type="match status" value="1"/>
</dbReference>
<proteinExistence type="predicted"/>
<evidence type="ECO:0000259" key="3">
    <source>
        <dbReference type="PROSITE" id="PS50110"/>
    </source>
</evidence>
<name>A0A124BS63_9DEIO</name>
<dbReference type="AlphaFoldDB" id="A0A124BS63"/>
<dbReference type="InterPro" id="IPR011006">
    <property type="entry name" value="CheY-like_superfamily"/>
</dbReference>
<keyword evidence="5" id="KW-1185">Reference proteome</keyword>
<dbReference type="InterPro" id="IPR050595">
    <property type="entry name" value="Bact_response_regulator"/>
</dbReference>
<keyword evidence="1 2" id="KW-0597">Phosphoprotein</keyword>
<evidence type="ECO:0000313" key="4">
    <source>
        <dbReference type="EMBL" id="GAQ23337.1"/>
    </source>
</evidence>
<dbReference type="Pfam" id="PF00072">
    <property type="entry name" value="Response_reg"/>
    <property type="match status" value="1"/>
</dbReference>
<dbReference type="RefSeq" id="WP_058979362.1">
    <property type="nucleotide sequence ID" value="NZ_BCMS01000002.1"/>
</dbReference>
<accession>A0A124BS63</accession>
<evidence type="ECO:0000313" key="5">
    <source>
        <dbReference type="Proteomes" id="UP000056209"/>
    </source>
</evidence>
<feature type="modified residue" description="4-aspartylphosphate" evidence="2">
    <location>
        <position position="53"/>
    </location>
</feature>
<dbReference type="PANTHER" id="PTHR44591:SF3">
    <property type="entry name" value="RESPONSE REGULATORY DOMAIN-CONTAINING PROTEIN"/>
    <property type="match status" value="1"/>
</dbReference>
<evidence type="ECO:0000256" key="2">
    <source>
        <dbReference type="PROSITE-ProRule" id="PRU00169"/>
    </source>
</evidence>
<organism evidence="4 5">
    <name type="scientific">Deinococcus grandis</name>
    <dbReference type="NCBI Taxonomy" id="57498"/>
    <lineage>
        <taxon>Bacteria</taxon>
        <taxon>Thermotogati</taxon>
        <taxon>Deinococcota</taxon>
        <taxon>Deinococci</taxon>
        <taxon>Deinococcales</taxon>
        <taxon>Deinococcaceae</taxon>
        <taxon>Deinococcus</taxon>
    </lineage>
</organism>
<protein>
    <submittedName>
        <fullName evidence="4">Two-component system, chemotaxis family, response regulator CheY</fullName>
    </submittedName>
</protein>
<evidence type="ECO:0000256" key="1">
    <source>
        <dbReference type="ARBA" id="ARBA00022553"/>
    </source>
</evidence>
<dbReference type="OrthoDB" id="9797769at2"/>
<dbReference type="GO" id="GO:0000160">
    <property type="term" value="P:phosphorelay signal transduction system"/>
    <property type="evidence" value="ECO:0007669"/>
    <property type="project" value="InterPro"/>
</dbReference>
<gene>
    <name evidence="4" type="ORF">DEIGR_200192</name>
</gene>
<feature type="domain" description="Response regulatory" evidence="3">
    <location>
        <begin position="4"/>
        <end position="121"/>
    </location>
</feature>
<dbReference type="SMART" id="SM00448">
    <property type="entry name" value="REC"/>
    <property type="match status" value="1"/>
</dbReference>
<dbReference type="Proteomes" id="UP000056209">
    <property type="component" value="Unassembled WGS sequence"/>
</dbReference>
<dbReference type="EMBL" id="BCMS01000002">
    <property type="protein sequence ID" value="GAQ23337.1"/>
    <property type="molecule type" value="Genomic_DNA"/>
</dbReference>
<dbReference type="InterPro" id="IPR001789">
    <property type="entry name" value="Sig_transdc_resp-reg_receiver"/>
</dbReference>